<dbReference type="Proteomes" id="UP001379533">
    <property type="component" value="Chromosome"/>
</dbReference>
<feature type="transmembrane region" description="Helical" evidence="1">
    <location>
        <begin position="77"/>
        <end position="97"/>
    </location>
</feature>
<dbReference type="PANTHER" id="PTHR36840">
    <property type="entry name" value="BLL5714 PROTEIN"/>
    <property type="match status" value="1"/>
</dbReference>
<keyword evidence="1" id="KW-0812">Transmembrane</keyword>
<evidence type="ECO:0000313" key="2">
    <source>
        <dbReference type="EMBL" id="WXA95770.1"/>
    </source>
</evidence>
<keyword evidence="1" id="KW-1133">Transmembrane helix</keyword>
<feature type="transmembrane region" description="Helical" evidence="1">
    <location>
        <begin position="300"/>
        <end position="320"/>
    </location>
</feature>
<dbReference type="EMBL" id="CP089982">
    <property type="protein sequence ID" value="WXA95770.1"/>
    <property type="molecule type" value="Genomic_DNA"/>
</dbReference>
<feature type="transmembrane region" description="Helical" evidence="1">
    <location>
        <begin position="103"/>
        <end position="122"/>
    </location>
</feature>
<evidence type="ECO:0000256" key="1">
    <source>
        <dbReference type="SAM" id="Phobius"/>
    </source>
</evidence>
<feature type="transmembrane region" description="Helical" evidence="1">
    <location>
        <begin position="190"/>
        <end position="211"/>
    </location>
</feature>
<dbReference type="InterPro" id="IPR010640">
    <property type="entry name" value="Low_temperature_requirement_A"/>
</dbReference>
<feature type="transmembrane region" description="Helical" evidence="1">
    <location>
        <begin position="217"/>
        <end position="237"/>
    </location>
</feature>
<reference evidence="2 3" key="1">
    <citation type="submission" date="2021-12" db="EMBL/GenBank/DDBJ databases">
        <title>Discovery of the Pendulisporaceae a myxobacterial family with distinct sporulation behavior and unique specialized metabolism.</title>
        <authorList>
            <person name="Garcia R."/>
            <person name="Popoff A."/>
            <person name="Bader C.D."/>
            <person name="Loehr J."/>
            <person name="Walesch S."/>
            <person name="Walt C."/>
            <person name="Boldt J."/>
            <person name="Bunk B."/>
            <person name="Haeckl F.J.F.P.J."/>
            <person name="Gunesch A.P."/>
            <person name="Birkelbach J."/>
            <person name="Nuebel U."/>
            <person name="Pietschmann T."/>
            <person name="Bach T."/>
            <person name="Mueller R."/>
        </authorList>
    </citation>
    <scope>NUCLEOTIDE SEQUENCE [LARGE SCALE GENOMIC DNA]</scope>
    <source>
        <strain evidence="2 3">MSr12523</strain>
    </source>
</reference>
<dbReference type="PANTHER" id="PTHR36840:SF1">
    <property type="entry name" value="BLL5714 PROTEIN"/>
    <property type="match status" value="1"/>
</dbReference>
<sequence>MPTTMDPTAQERVSTLELFFDLVFALTITQVATVLVNAPDAGGLARAAVELSAIFWMYGGYAWMTNATAPNTWPRRWLLLSGMAGFFLCALAVPRAFEDDGIVFGLGYMLVNLVHLTGFWLAPDRAPRRAIFRLGAWNLTSASLVLAAGWAHGSADWWLWCGALAVQIATPLLGRAGLGFGLRASHFAERYGLMILIVLGESLLSVGIAAQHRAVDAALVFGVLAGLALTAAMWSVYFVDEDERAAHAFERASPARKVVGAVAGYGLAHLLMIGGVVAVAAGTRLSVNDLMARTTAFPAWLIAGGAALFLLGAALFRYALGIGWPVPRAAGAALVLLTVLAGIHGSTAAELTAAALLIAVLLAAEKRAIVPG</sequence>
<feature type="transmembrane region" description="Helical" evidence="1">
    <location>
        <begin position="18"/>
        <end position="38"/>
    </location>
</feature>
<dbReference type="RefSeq" id="WP_394846380.1">
    <property type="nucleotide sequence ID" value="NZ_CP089982.1"/>
</dbReference>
<feature type="transmembrane region" description="Helical" evidence="1">
    <location>
        <begin position="44"/>
        <end position="65"/>
    </location>
</feature>
<gene>
    <name evidence="2" type="ORF">LZC95_02810</name>
</gene>
<accession>A0ABZ2KDX8</accession>
<keyword evidence="1" id="KW-0472">Membrane</keyword>
<name>A0ABZ2KDX8_9BACT</name>
<protein>
    <submittedName>
        <fullName evidence="2">Low temperature requirement protein A</fullName>
    </submittedName>
</protein>
<feature type="transmembrane region" description="Helical" evidence="1">
    <location>
        <begin position="157"/>
        <end position="178"/>
    </location>
</feature>
<feature type="transmembrane region" description="Helical" evidence="1">
    <location>
        <begin position="258"/>
        <end position="280"/>
    </location>
</feature>
<dbReference type="Pfam" id="PF06772">
    <property type="entry name" value="LtrA"/>
    <property type="match status" value="1"/>
</dbReference>
<proteinExistence type="predicted"/>
<feature type="transmembrane region" description="Helical" evidence="1">
    <location>
        <begin position="332"/>
        <end position="364"/>
    </location>
</feature>
<organism evidence="2 3">
    <name type="scientific">Pendulispora brunnea</name>
    <dbReference type="NCBI Taxonomy" id="2905690"/>
    <lineage>
        <taxon>Bacteria</taxon>
        <taxon>Pseudomonadati</taxon>
        <taxon>Myxococcota</taxon>
        <taxon>Myxococcia</taxon>
        <taxon>Myxococcales</taxon>
        <taxon>Sorangiineae</taxon>
        <taxon>Pendulisporaceae</taxon>
        <taxon>Pendulispora</taxon>
    </lineage>
</organism>
<feature type="transmembrane region" description="Helical" evidence="1">
    <location>
        <begin position="134"/>
        <end position="151"/>
    </location>
</feature>
<evidence type="ECO:0000313" key="3">
    <source>
        <dbReference type="Proteomes" id="UP001379533"/>
    </source>
</evidence>
<keyword evidence="3" id="KW-1185">Reference proteome</keyword>